<comment type="caution">
    <text evidence="4">The sequence shown here is derived from an EMBL/GenBank/DDBJ whole genome shotgun (WGS) entry which is preliminary data.</text>
</comment>
<dbReference type="InterPro" id="IPR047153">
    <property type="entry name" value="TRIM45/56/19-like"/>
</dbReference>
<feature type="coiled-coil region" evidence="2">
    <location>
        <begin position="143"/>
        <end position="181"/>
    </location>
</feature>
<dbReference type="SUPFAM" id="SSF57845">
    <property type="entry name" value="B-box zinc-binding domain"/>
    <property type="match status" value="1"/>
</dbReference>
<feature type="domain" description="B box-type" evidence="3">
    <location>
        <begin position="77"/>
        <end position="118"/>
    </location>
</feature>
<evidence type="ECO:0000259" key="3">
    <source>
        <dbReference type="PROSITE" id="PS50119"/>
    </source>
</evidence>
<evidence type="ECO:0000313" key="5">
    <source>
        <dbReference type="Proteomes" id="UP000596742"/>
    </source>
</evidence>
<organism evidence="4 5">
    <name type="scientific">Mytilus galloprovincialis</name>
    <name type="common">Mediterranean mussel</name>
    <dbReference type="NCBI Taxonomy" id="29158"/>
    <lineage>
        <taxon>Eukaryota</taxon>
        <taxon>Metazoa</taxon>
        <taxon>Spiralia</taxon>
        <taxon>Lophotrochozoa</taxon>
        <taxon>Mollusca</taxon>
        <taxon>Bivalvia</taxon>
        <taxon>Autobranchia</taxon>
        <taxon>Pteriomorphia</taxon>
        <taxon>Mytilida</taxon>
        <taxon>Mytiloidea</taxon>
        <taxon>Mytilidae</taxon>
        <taxon>Mytilinae</taxon>
        <taxon>Mytilus</taxon>
    </lineage>
</organism>
<keyword evidence="1" id="KW-0863">Zinc-finger</keyword>
<reference evidence="4" key="1">
    <citation type="submission" date="2018-11" db="EMBL/GenBank/DDBJ databases">
        <authorList>
            <person name="Alioto T."/>
            <person name="Alioto T."/>
        </authorList>
    </citation>
    <scope>NUCLEOTIDE SEQUENCE</scope>
</reference>
<evidence type="ECO:0000256" key="1">
    <source>
        <dbReference type="PROSITE-ProRule" id="PRU00024"/>
    </source>
</evidence>
<dbReference type="InterPro" id="IPR000315">
    <property type="entry name" value="Znf_B-box"/>
</dbReference>
<gene>
    <name evidence="4" type="ORF">MGAL_10B073668</name>
</gene>
<keyword evidence="1" id="KW-0862">Zinc</keyword>
<feature type="domain" description="B box-type" evidence="3">
    <location>
        <begin position="12"/>
        <end position="60"/>
    </location>
</feature>
<dbReference type="Proteomes" id="UP000596742">
    <property type="component" value="Unassembled WGS sequence"/>
</dbReference>
<sequence length="513" mass="58668">MALSQSLQDVTRNKDLCEFCDVSKEITCKCINCDLFLCQNCSSRIHSKSKASKKHEIINIKDCGNEDNANAIRIVDLENLLCGIHRAQICYAYCNDCDIPACMDCLIETHKDHEFVKIIDVYNDNLCEKKHFLDSLKSSIYSIQNVEDELQKLLSDRKKEYKDLKNNIRQRDKEIKEAVTRYSDELLTQIKTEWNTTRAMIKTKLLATTNIRHEGEETREKMEKLLMSHQALNIFPKKDTINPNILEAPIEHIKIDKSAKFIPGNILKCQISKMFGGLYKVPDSTQARIHTTKNEHETSILLINTNKAFIVSISGDKFQKVKIEDDVKVEEDYEIPVYDMATLKNQEILVSSGDSHLRICSSDWKLKTFKNFSPLYVISVHVTEGNQIIVGLTDSIPASPVSTDDSVRKIVILNQNSDIQHTYEYDLNDQKLFTWPIKIITFTDNICVIDVLNEDMTGRVLVFDYRGQIQWAYTGCDNSNFCPSNMVKIDNMILVSDSLNDTVHVLSLAGDVL</sequence>
<keyword evidence="1" id="KW-0479">Metal-binding</keyword>
<dbReference type="SUPFAM" id="SSF63825">
    <property type="entry name" value="YWTD domain"/>
    <property type="match status" value="1"/>
</dbReference>
<dbReference type="Pfam" id="PF00643">
    <property type="entry name" value="zf-B_box"/>
    <property type="match status" value="1"/>
</dbReference>
<name>A0A8B6EDL8_MYTGA</name>
<dbReference type="PANTHER" id="PTHR25462">
    <property type="entry name" value="BONUS, ISOFORM C-RELATED"/>
    <property type="match status" value="1"/>
</dbReference>
<dbReference type="OrthoDB" id="5800423at2759"/>
<dbReference type="CDD" id="cd19757">
    <property type="entry name" value="Bbox1"/>
    <property type="match status" value="1"/>
</dbReference>
<dbReference type="SMART" id="SM00336">
    <property type="entry name" value="BBOX"/>
    <property type="match status" value="2"/>
</dbReference>
<dbReference type="Gene3D" id="3.30.160.60">
    <property type="entry name" value="Classic Zinc Finger"/>
    <property type="match status" value="1"/>
</dbReference>
<keyword evidence="5" id="KW-1185">Reference proteome</keyword>
<dbReference type="CDD" id="cd19756">
    <property type="entry name" value="Bbox2"/>
    <property type="match status" value="1"/>
</dbReference>
<dbReference type="EMBL" id="UYJE01004928">
    <property type="protein sequence ID" value="VDI32504.1"/>
    <property type="molecule type" value="Genomic_DNA"/>
</dbReference>
<proteinExistence type="predicted"/>
<dbReference type="GO" id="GO:0061630">
    <property type="term" value="F:ubiquitin protein ligase activity"/>
    <property type="evidence" value="ECO:0007669"/>
    <property type="project" value="TreeGrafter"/>
</dbReference>
<evidence type="ECO:0000313" key="4">
    <source>
        <dbReference type="EMBL" id="VDI32504.1"/>
    </source>
</evidence>
<keyword evidence="2" id="KW-0175">Coiled coil</keyword>
<dbReference type="PROSITE" id="PS50119">
    <property type="entry name" value="ZF_BBOX"/>
    <property type="match status" value="2"/>
</dbReference>
<dbReference type="AlphaFoldDB" id="A0A8B6EDL8"/>
<protein>
    <recommendedName>
        <fullName evidence="3">B box-type domain-containing protein</fullName>
    </recommendedName>
</protein>
<accession>A0A8B6EDL8</accession>
<dbReference type="PANTHER" id="PTHR25462:SF291">
    <property type="entry name" value="E3 UBIQUITIN-PROTEIN LIGASE TRIM45"/>
    <property type="match status" value="1"/>
</dbReference>
<evidence type="ECO:0000256" key="2">
    <source>
        <dbReference type="SAM" id="Coils"/>
    </source>
</evidence>
<dbReference type="GO" id="GO:0008270">
    <property type="term" value="F:zinc ion binding"/>
    <property type="evidence" value="ECO:0007669"/>
    <property type="project" value="UniProtKB-KW"/>
</dbReference>